<proteinExistence type="predicted"/>
<name>A0A4S9UYD6_AURPU</name>
<dbReference type="EMBL" id="QZBN01000412">
    <property type="protein sequence ID" value="THZ44064.1"/>
    <property type="molecule type" value="Genomic_DNA"/>
</dbReference>
<feature type="compositionally biased region" description="Polar residues" evidence="6">
    <location>
        <begin position="1"/>
        <end position="13"/>
    </location>
</feature>
<keyword evidence="2" id="KW-0597">Phosphoprotein</keyword>
<evidence type="ECO:0000256" key="6">
    <source>
        <dbReference type="SAM" id="MobiDB-lite"/>
    </source>
</evidence>
<evidence type="ECO:0000256" key="1">
    <source>
        <dbReference type="ARBA" id="ARBA00004123"/>
    </source>
</evidence>
<evidence type="ECO:0000256" key="5">
    <source>
        <dbReference type="ARBA" id="ARBA00023242"/>
    </source>
</evidence>
<dbReference type="PANTHER" id="PTHR15263:SF1">
    <property type="entry name" value="NF-KAPPA-B INHIBITOR-LIKE PROTEIN 1"/>
    <property type="match status" value="1"/>
</dbReference>
<reference evidence="7 8" key="1">
    <citation type="submission" date="2018-10" db="EMBL/GenBank/DDBJ databases">
        <title>Fifty Aureobasidium pullulans genomes reveal a recombining polyextremotolerant generalist.</title>
        <authorList>
            <person name="Gostincar C."/>
            <person name="Turk M."/>
            <person name="Zajc J."/>
            <person name="Gunde-Cimerman N."/>
        </authorList>
    </citation>
    <scope>NUCLEOTIDE SEQUENCE [LARGE SCALE GENOMIC DNA]</scope>
    <source>
        <strain evidence="7 8">EXF-3844</strain>
    </source>
</reference>
<comment type="subcellular location">
    <subcellularLocation>
        <location evidence="1">Nucleus</location>
    </subcellularLocation>
</comment>
<feature type="compositionally biased region" description="Basic residues" evidence="6">
    <location>
        <begin position="90"/>
        <end position="104"/>
    </location>
</feature>
<feature type="region of interest" description="Disordered" evidence="6">
    <location>
        <begin position="1"/>
        <end position="157"/>
    </location>
</feature>
<dbReference type="GO" id="GO:0005634">
    <property type="term" value="C:nucleus"/>
    <property type="evidence" value="ECO:0007669"/>
    <property type="project" value="UniProtKB-SubCell"/>
</dbReference>
<sequence length="542" mass="63668">MPSIQDSINSIKDQISDHDYARQSHEQTQREHERILDEYDRMTRHRSTRMREEKDTHREHRSERRRSRSPPSMRFRFKDGKTSSGSSDRRKSKHRPHRHRHRSRHTDEDEPSIKQYTAHPSSRPREATFLDPSLSASPQPEPNTAHDHVDPDSAFRESLFDAMADDEGAAYWEGVYGDSIHSYPRPSVEDDQGHLEKMTDDQYVEYVKAKMWEKKNPELLRERQAREEREQEAQDGRSRKRRHDSEDEYEEDFEWVGNEEKGYEKRSTRTRRSKPDTRDVPRDKGFKSDVDAALARGAKRKEAKKWQQAWSSYQQRWQHLKANTAQLEGEDLLKAIPWPVQSLSSQDVSKQNVEDFFSNAPLDSEEIRTKTLKDESVNWHPDRFQRRFGGSNVDEETLKLATSVFQTIYEMWEPSLAQNTRSPRYPEIEYQYSQRSTSRSQNQTESRLQSHQPIPSTERTMCRARDTTYTVCGCNKRSTDICAKVRREGAAHASNHMQWCSNWQDSSIIVKEVSNKRCHAHEKKALEEAAERGDEAAAMQED</sequence>
<comment type="caution">
    <text evidence="7">The sequence shown here is derived from an EMBL/GenBank/DDBJ whole genome shotgun (WGS) entry which is preliminary data.</text>
</comment>
<feature type="compositionally biased region" description="Low complexity" evidence="6">
    <location>
        <begin position="431"/>
        <end position="446"/>
    </location>
</feature>
<feature type="compositionally biased region" description="Basic and acidic residues" evidence="6">
    <location>
        <begin position="144"/>
        <end position="157"/>
    </location>
</feature>
<feature type="compositionally biased region" description="Basic and acidic residues" evidence="6">
    <location>
        <begin position="14"/>
        <end position="42"/>
    </location>
</feature>
<dbReference type="GO" id="GO:0043124">
    <property type="term" value="P:negative regulation of canonical NF-kappaB signal transduction"/>
    <property type="evidence" value="ECO:0007669"/>
    <property type="project" value="InterPro"/>
</dbReference>
<feature type="compositionally biased region" description="Basic and acidic residues" evidence="6">
    <location>
        <begin position="49"/>
        <end position="62"/>
    </location>
</feature>
<organism evidence="7 8">
    <name type="scientific">Aureobasidium pullulans</name>
    <name type="common">Black yeast</name>
    <name type="synonym">Pullularia pullulans</name>
    <dbReference type="NCBI Taxonomy" id="5580"/>
    <lineage>
        <taxon>Eukaryota</taxon>
        <taxon>Fungi</taxon>
        <taxon>Dikarya</taxon>
        <taxon>Ascomycota</taxon>
        <taxon>Pezizomycotina</taxon>
        <taxon>Dothideomycetes</taxon>
        <taxon>Dothideomycetidae</taxon>
        <taxon>Dothideales</taxon>
        <taxon>Saccotheciaceae</taxon>
        <taxon>Aureobasidium</taxon>
    </lineage>
</organism>
<keyword evidence="5" id="KW-0539">Nucleus</keyword>
<evidence type="ECO:0000313" key="7">
    <source>
        <dbReference type="EMBL" id="THZ44064.1"/>
    </source>
</evidence>
<keyword evidence="4" id="KW-0040">ANK repeat</keyword>
<evidence type="ECO:0000256" key="2">
    <source>
        <dbReference type="ARBA" id="ARBA00022553"/>
    </source>
</evidence>
<evidence type="ECO:0000256" key="3">
    <source>
        <dbReference type="ARBA" id="ARBA00022737"/>
    </source>
</evidence>
<evidence type="ECO:0000313" key="8">
    <source>
        <dbReference type="Proteomes" id="UP000310121"/>
    </source>
</evidence>
<evidence type="ECO:0008006" key="9">
    <source>
        <dbReference type="Google" id="ProtNLM"/>
    </source>
</evidence>
<feature type="compositionally biased region" description="Polar residues" evidence="6">
    <location>
        <begin position="447"/>
        <end position="458"/>
    </location>
</feature>
<feature type="compositionally biased region" description="Basic and acidic residues" evidence="6">
    <location>
        <begin position="258"/>
        <end position="290"/>
    </location>
</feature>
<evidence type="ECO:0000256" key="4">
    <source>
        <dbReference type="ARBA" id="ARBA00023043"/>
    </source>
</evidence>
<dbReference type="AlphaFoldDB" id="A0A4S9UYD6"/>
<keyword evidence="3" id="KW-0677">Repeat</keyword>
<feature type="region of interest" description="Disordered" evidence="6">
    <location>
        <begin position="215"/>
        <end position="291"/>
    </location>
</feature>
<accession>A0A4S9UYD6</accession>
<dbReference type="PANTHER" id="PTHR15263">
    <property type="entry name" value="I-KAPPA-B-LIKE PROTEIN IKBL"/>
    <property type="match status" value="1"/>
</dbReference>
<dbReference type="Proteomes" id="UP000310121">
    <property type="component" value="Unassembled WGS sequence"/>
</dbReference>
<feature type="compositionally biased region" description="Basic and acidic residues" evidence="6">
    <location>
        <begin position="215"/>
        <end position="237"/>
    </location>
</feature>
<dbReference type="InterPro" id="IPR038753">
    <property type="entry name" value="NFKBIL1"/>
</dbReference>
<gene>
    <name evidence="7" type="ORF">D6C90_04878</name>
</gene>
<feature type="region of interest" description="Disordered" evidence="6">
    <location>
        <begin position="431"/>
        <end position="458"/>
    </location>
</feature>
<protein>
    <recommendedName>
        <fullName evidence="9">J domain-containing protein</fullName>
    </recommendedName>
</protein>